<name>A0A9Q0HFX7_9MAGN</name>
<sequence length="326" mass="36745">MATETTTTTINKPVESTLPRRVCFSFAAYAKNVIDHLKKCKIPIENGLSDDEFSFIESSFGFSFPPDLRSILCEGLPVGPGFPNWRSSSPQQLKILINLPIYGLCKEITKNNFWCPSWGDEPLNPNDALTIAKRFMNKAPLLVPIYSHYYIPSFPNLAGNPVFFVQGVDFRYSGYDVAGFFQNVEFRQKNSILKPADASESSKMEAPAWAAKAARRIEFWSDLVEGCTGGVCRRKTEVLKLNGFLEDLSRRLKEGGWREEEVNEMMITKNSMDGQDVTDAASAMMHVRFLSLTLLRAGWTADDVAYSLGFQYHQLETSISNMWVPQ</sequence>
<gene>
    <name evidence="1" type="ORF">NE237_023236</name>
</gene>
<evidence type="ECO:0000313" key="1">
    <source>
        <dbReference type="EMBL" id="KAJ4963297.1"/>
    </source>
</evidence>
<dbReference type="EMBL" id="JAMYWD010000008">
    <property type="protein sequence ID" value="KAJ4963297.1"/>
    <property type="molecule type" value="Genomic_DNA"/>
</dbReference>
<comment type="caution">
    <text evidence="1">The sequence shown here is derived from an EMBL/GenBank/DDBJ whole genome shotgun (WGS) entry which is preliminary data.</text>
</comment>
<evidence type="ECO:0000313" key="2">
    <source>
        <dbReference type="Proteomes" id="UP001141806"/>
    </source>
</evidence>
<protein>
    <submittedName>
        <fullName evidence="1">Uncharacterized protein</fullName>
    </submittedName>
</protein>
<reference evidence="1" key="1">
    <citation type="journal article" date="2023" name="Plant J.">
        <title>The genome of the king protea, Protea cynaroides.</title>
        <authorList>
            <person name="Chang J."/>
            <person name="Duong T.A."/>
            <person name="Schoeman C."/>
            <person name="Ma X."/>
            <person name="Roodt D."/>
            <person name="Barker N."/>
            <person name="Li Z."/>
            <person name="Van de Peer Y."/>
            <person name="Mizrachi E."/>
        </authorList>
    </citation>
    <scope>NUCLEOTIDE SEQUENCE</scope>
    <source>
        <tissue evidence="1">Young leaves</tissue>
    </source>
</reference>
<dbReference type="PANTHER" id="PTHR32011">
    <property type="entry name" value="OS08G0472400 PROTEIN"/>
    <property type="match status" value="1"/>
</dbReference>
<proteinExistence type="predicted"/>
<dbReference type="AlphaFoldDB" id="A0A9Q0HFX7"/>
<organism evidence="1 2">
    <name type="scientific">Protea cynaroides</name>
    <dbReference type="NCBI Taxonomy" id="273540"/>
    <lineage>
        <taxon>Eukaryota</taxon>
        <taxon>Viridiplantae</taxon>
        <taxon>Streptophyta</taxon>
        <taxon>Embryophyta</taxon>
        <taxon>Tracheophyta</taxon>
        <taxon>Spermatophyta</taxon>
        <taxon>Magnoliopsida</taxon>
        <taxon>Proteales</taxon>
        <taxon>Proteaceae</taxon>
        <taxon>Protea</taxon>
    </lineage>
</organism>
<dbReference type="PANTHER" id="PTHR32011:SF6">
    <property type="entry name" value="KNR4_SMI1-LIKE DOMAIN-CONTAINING PROTEIN"/>
    <property type="match status" value="1"/>
</dbReference>
<dbReference type="OrthoDB" id="1921190at2759"/>
<keyword evidence="2" id="KW-1185">Reference proteome</keyword>
<dbReference type="Proteomes" id="UP001141806">
    <property type="component" value="Unassembled WGS sequence"/>
</dbReference>
<accession>A0A9Q0HFX7</accession>